<evidence type="ECO:0000313" key="9">
    <source>
        <dbReference type="Proteomes" id="UP000095287"/>
    </source>
</evidence>
<keyword evidence="5 7" id="KW-0472">Membrane</keyword>
<evidence type="ECO:0000313" key="10">
    <source>
        <dbReference type="WBParaSite" id="L893_g8630.t2"/>
    </source>
</evidence>
<feature type="transmembrane region" description="Helical" evidence="7">
    <location>
        <begin position="126"/>
        <end position="146"/>
    </location>
</feature>
<dbReference type="InterPro" id="IPR011701">
    <property type="entry name" value="MFS"/>
</dbReference>
<evidence type="ECO:0000259" key="8">
    <source>
        <dbReference type="PROSITE" id="PS50850"/>
    </source>
</evidence>
<dbReference type="WBParaSite" id="L893_g8630.t2">
    <property type="protein sequence ID" value="L893_g8630.t2"/>
    <property type="gene ID" value="L893_g8630"/>
</dbReference>
<dbReference type="GO" id="GO:0016020">
    <property type="term" value="C:membrane"/>
    <property type="evidence" value="ECO:0007669"/>
    <property type="project" value="UniProtKB-SubCell"/>
</dbReference>
<dbReference type="SUPFAM" id="SSF103473">
    <property type="entry name" value="MFS general substrate transporter"/>
    <property type="match status" value="1"/>
</dbReference>
<keyword evidence="3 7" id="KW-0812">Transmembrane</keyword>
<keyword evidence="4 7" id="KW-1133">Transmembrane helix</keyword>
<dbReference type="InterPro" id="IPR050930">
    <property type="entry name" value="MFS_Vesicular_Transporter"/>
</dbReference>
<feature type="transmembrane region" description="Helical" evidence="7">
    <location>
        <begin position="90"/>
        <end position="114"/>
    </location>
</feature>
<sequence length="241" mass="26030">MNYLLQMIPHNSEPDPHSNHAESEEEADCGWRVRNTSTLATSRSTNSCDLLPHKSALPEAATTSDCDHDEENEKAVDKTLGFTNLDKTQWATLVMLAVTTLADCISDACILPFFPTEAKKKGLSSSQVGLIIGAYQLVTMVFSPIMGRYMATIGPKKMYISGALVVGITTCLLGFMRRWPEGRPFFFIAMAIRCTMAIGDTAVITASLAIMAARFPGMLATLIGLSETIAGAGYASSFRSS</sequence>
<evidence type="ECO:0000256" key="5">
    <source>
        <dbReference type="ARBA" id="ARBA00023136"/>
    </source>
</evidence>
<keyword evidence="2" id="KW-0813">Transport</keyword>
<dbReference type="PANTHER" id="PTHR23506:SF26">
    <property type="entry name" value="MFS-TYPE TRANSPORTER SLC18B1"/>
    <property type="match status" value="1"/>
</dbReference>
<feature type="compositionally biased region" description="Basic and acidic residues" evidence="6">
    <location>
        <begin position="12"/>
        <end position="22"/>
    </location>
</feature>
<feature type="transmembrane region" description="Helical" evidence="7">
    <location>
        <begin position="158"/>
        <end position="176"/>
    </location>
</feature>
<evidence type="ECO:0000256" key="3">
    <source>
        <dbReference type="ARBA" id="ARBA00022692"/>
    </source>
</evidence>
<dbReference type="GO" id="GO:0022857">
    <property type="term" value="F:transmembrane transporter activity"/>
    <property type="evidence" value="ECO:0007669"/>
    <property type="project" value="InterPro"/>
</dbReference>
<keyword evidence="9" id="KW-1185">Reference proteome</keyword>
<feature type="domain" description="Major facilitator superfamily (MFS) profile" evidence="8">
    <location>
        <begin position="92"/>
        <end position="241"/>
    </location>
</feature>
<feature type="region of interest" description="Disordered" evidence="6">
    <location>
        <begin position="8"/>
        <end position="29"/>
    </location>
</feature>
<dbReference type="Proteomes" id="UP000095287">
    <property type="component" value="Unplaced"/>
</dbReference>
<evidence type="ECO:0000256" key="4">
    <source>
        <dbReference type="ARBA" id="ARBA00022989"/>
    </source>
</evidence>
<name>A0A1I8AR92_9BILA</name>
<dbReference type="Pfam" id="PF07690">
    <property type="entry name" value="MFS_1"/>
    <property type="match status" value="1"/>
</dbReference>
<dbReference type="InterPro" id="IPR036259">
    <property type="entry name" value="MFS_trans_sf"/>
</dbReference>
<protein>
    <submittedName>
        <fullName evidence="10">MFS domain-containing protein</fullName>
    </submittedName>
</protein>
<reference evidence="10" key="1">
    <citation type="submission" date="2016-11" db="UniProtKB">
        <authorList>
            <consortium name="WormBaseParasite"/>
        </authorList>
    </citation>
    <scope>IDENTIFICATION</scope>
</reference>
<evidence type="ECO:0000256" key="7">
    <source>
        <dbReference type="SAM" id="Phobius"/>
    </source>
</evidence>
<dbReference type="InterPro" id="IPR020846">
    <property type="entry name" value="MFS_dom"/>
</dbReference>
<feature type="transmembrane region" description="Helical" evidence="7">
    <location>
        <begin position="185"/>
        <end position="211"/>
    </location>
</feature>
<dbReference type="Gene3D" id="1.20.1250.20">
    <property type="entry name" value="MFS general substrate transporter like domains"/>
    <property type="match status" value="1"/>
</dbReference>
<evidence type="ECO:0000256" key="2">
    <source>
        <dbReference type="ARBA" id="ARBA00022448"/>
    </source>
</evidence>
<evidence type="ECO:0000256" key="1">
    <source>
        <dbReference type="ARBA" id="ARBA00004141"/>
    </source>
</evidence>
<accession>A0A1I8AR92</accession>
<dbReference type="PROSITE" id="PS50850">
    <property type="entry name" value="MFS"/>
    <property type="match status" value="1"/>
</dbReference>
<feature type="transmembrane region" description="Helical" evidence="7">
    <location>
        <begin position="217"/>
        <end position="235"/>
    </location>
</feature>
<dbReference type="AlphaFoldDB" id="A0A1I8AR92"/>
<evidence type="ECO:0000256" key="6">
    <source>
        <dbReference type="SAM" id="MobiDB-lite"/>
    </source>
</evidence>
<dbReference type="PANTHER" id="PTHR23506">
    <property type="entry name" value="GH10249P"/>
    <property type="match status" value="1"/>
</dbReference>
<comment type="subcellular location">
    <subcellularLocation>
        <location evidence="1">Membrane</location>
        <topology evidence="1">Multi-pass membrane protein</topology>
    </subcellularLocation>
</comment>
<proteinExistence type="predicted"/>
<organism evidence="9 10">
    <name type="scientific">Steinernema glaseri</name>
    <dbReference type="NCBI Taxonomy" id="37863"/>
    <lineage>
        <taxon>Eukaryota</taxon>
        <taxon>Metazoa</taxon>
        <taxon>Ecdysozoa</taxon>
        <taxon>Nematoda</taxon>
        <taxon>Chromadorea</taxon>
        <taxon>Rhabditida</taxon>
        <taxon>Tylenchina</taxon>
        <taxon>Panagrolaimomorpha</taxon>
        <taxon>Strongyloidoidea</taxon>
        <taxon>Steinernematidae</taxon>
        <taxon>Steinernema</taxon>
    </lineage>
</organism>